<dbReference type="Proteomes" id="UP001152531">
    <property type="component" value="Unassembled WGS sequence"/>
</dbReference>
<evidence type="ECO:0000313" key="1">
    <source>
        <dbReference type="EMBL" id="CAH6720681.1"/>
    </source>
</evidence>
<dbReference type="EMBL" id="CALSDN010000004">
    <property type="protein sequence ID" value="CAH6720681.1"/>
    <property type="molecule type" value="Genomic_DNA"/>
</dbReference>
<gene>
    <name evidence="1" type="ORF">CLIB1444_04S05534</name>
</gene>
<organism evidence="1 2">
    <name type="scientific">[Candida] jaroonii</name>
    <dbReference type="NCBI Taxonomy" id="467808"/>
    <lineage>
        <taxon>Eukaryota</taxon>
        <taxon>Fungi</taxon>
        <taxon>Dikarya</taxon>
        <taxon>Ascomycota</taxon>
        <taxon>Saccharomycotina</taxon>
        <taxon>Pichiomycetes</taxon>
        <taxon>Debaryomycetaceae</taxon>
        <taxon>Yamadazyma</taxon>
    </lineage>
</organism>
<protein>
    <submittedName>
        <fullName evidence="1">Uncharacterized protein</fullName>
    </submittedName>
</protein>
<sequence>MVLASLPTTESNAINGAIGRKLPLEIIREIFQYLPVPTNEIFGHGDGGTKRWKQTKELSFTIEPRAFDHTFFDQFESNEFHKIIQTAHPTAESFVDCYNRPPFFPDNTEVIIRNEDLSHFLTFGVAKKVRIRIGTLALGYESKICREFPTGYRLSKICLSLEGYFTGGRFPTFDSVSIEDDYNGLELTENHSLPILPFHTQIKELEVETHNWPCIKHRLPPALQKLKLVDNGYGDDLSDIDLKSSSIKSLTIDSKRPITVMKITPPDCLEELLISGMVGKLEMDYPSTLKLLTLPDMDRLTLPDTLEELDFIPTVGITLSHFQNLKVLTVDAQILDSGFVLKSLPPFIEELLVIPPIQIDVDFTKLPRLWKLTVDACELDSVFQTYTVDVPSLDNSLTFKFLEQTYSIPFTSELTSLSLLEIVDDAEIICYPQSLKYLSITGCGNSLLSAFPSGLKGLKLHSNYGANGLELPPDLDVLQTSDDYLNSVRCGTIKHLLANYTDLSELKCPKGLQTFVYVGNDTGVPMQEFWNDAQLTRLSLGIVRDPNGDLYESQNRNCSIRLTKRLRLFEEHCSDDVQLDIKDESDRSILRKV</sequence>
<evidence type="ECO:0000313" key="2">
    <source>
        <dbReference type="Proteomes" id="UP001152531"/>
    </source>
</evidence>
<accession>A0ACA9Y708</accession>
<proteinExistence type="predicted"/>
<reference evidence="1" key="1">
    <citation type="submission" date="2022-06" db="EMBL/GenBank/DDBJ databases">
        <authorList>
            <person name="Legras J.-L."/>
            <person name="Devillers H."/>
            <person name="Grondin C."/>
        </authorList>
    </citation>
    <scope>NUCLEOTIDE SEQUENCE</scope>
    <source>
        <strain evidence="1">CLIB 1444</strain>
    </source>
</reference>
<comment type="caution">
    <text evidence="1">The sequence shown here is derived from an EMBL/GenBank/DDBJ whole genome shotgun (WGS) entry which is preliminary data.</text>
</comment>
<name>A0ACA9Y708_9ASCO</name>
<keyword evidence="2" id="KW-1185">Reference proteome</keyword>